<protein>
    <recommendedName>
        <fullName evidence="1">Putative Flp pilus-assembly TadG-like N-terminal domain-containing protein</fullName>
    </recommendedName>
</protein>
<feature type="domain" description="Putative Flp pilus-assembly TadG-like N-terminal" evidence="1">
    <location>
        <begin position="13"/>
        <end position="61"/>
    </location>
</feature>
<reference evidence="2 3" key="1">
    <citation type="journal article" date="2019" name="Int. J. Syst. Evol. Microbiol.">
        <title>The Global Catalogue of Microorganisms (GCM) 10K type strain sequencing project: providing services to taxonomists for standard genome sequencing and annotation.</title>
        <authorList>
            <consortium name="The Broad Institute Genomics Platform"/>
            <consortium name="The Broad Institute Genome Sequencing Center for Infectious Disease"/>
            <person name="Wu L."/>
            <person name="Ma J."/>
        </authorList>
    </citation>
    <scope>NUCLEOTIDE SEQUENCE [LARGE SCALE GENOMIC DNA]</scope>
    <source>
        <strain evidence="2 3">JCM 10696</strain>
    </source>
</reference>
<evidence type="ECO:0000259" key="1">
    <source>
        <dbReference type="Pfam" id="PF13400"/>
    </source>
</evidence>
<sequence>MRGLMTRLRGDRGSMAPLVAVLLTGGVLLGAAAVVVDVGRIYAEREELHTAADAAALAAVTACVRQAGVQPCPPELLLAAARPVAERNASDGAVDLLPTCGRQRGAALLGECLPPPDNLSGCVGDRPDAGDYLEIQASTRQADGSRLLPAVFSRALAGEAAGTTVAACARVAWGAALSTPEAFKFMVSQCAWNQLTGNGTRVAAKPTQFPWNPPEEDEVTLSQDVAGCGGGNLGFFIGPQWATCIDELETGRDYYGFDLENLVGVITAGLLSTGCQLLVAADDLFAFLRGLILGTTAEPRIVHVPVYDGSEPALLMFERYHTVGLAPFVITGVNLTFLGIGFRYPPLGQGPMPCTPAPCLTGHFVKDTIEGPFGGQGNYGLSSLKLAG</sequence>
<accession>A0ABN1QH49</accession>
<name>A0ABN1QH49_9ACTN</name>
<comment type="caution">
    <text evidence="2">The sequence shown here is derived from an EMBL/GenBank/DDBJ whole genome shotgun (WGS) entry which is preliminary data.</text>
</comment>
<dbReference type="RefSeq" id="WP_344237839.1">
    <property type="nucleotide sequence ID" value="NZ_BAAAHH010000003.1"/>
</dbReference>
<proteinExistence type="predicted"/>
<dbReference type="InterPro" id="IPR028087">
    <property type="entry name" value="Tad_N"/>
</dbReference>
<dbReference type="Proteomes" id="UP001500665">
    <property type="component" value="Unassembled WGS sequence"/>
</dbReference>
<dbReference type="Pfam" id="PF13400">
    <property type="entry name" value="Tad"/>
    <property type="match status" value="1"/>
</dbReference>
<dbReference type="EMBL" id="BAAAHH010000003">
    <property type="protein sequence ID" value="GAA0942271.1"/>
    <property type="molecule type" value="Genomic_DNA"/>
</dbReference>
<gene>
    <name evidence="2" type="ORF">GCM10009550_13360</name>
</gene>
<keyword evidence="3" id="KW-1185">Reference proteome</keyword>
<organism evidence="2 3">
    <name type="scientific">Actinocorallia libanotica</name>
    <dbReference type="NCBI Taxonomy" id="46162"/>
    <lineage>
        <taxon>Bacteria</taxon>
        <taxon>Bacillati</taxon>
        <taxon>Actinomycetota</taxon>
        <taxon>Actinomycetes</taxon>
        <taxon>Streptosporangiales</taxon>
        <taxon>Thermomonosporaceae</taxon>
        <taxon>Actinocorallia</taxon>
    </lineage>
</organism>
<evidence type="ECO:0000313" key="2">
    <source>
        <dbReference type="EMBL" id="GAA0942271.1"/>
    </source>
</evidence>
<evidence type="ECO:0000313" key="3">
    <source>
        <dbReference type="Proteomes" id="UP001500665"/>
    </source>
</evidence>